<dbReference type="Proteomes" id="UP000252733">
    <property type="component" value="Unassembled WGS sequence"/>
</dbReference>
<accession>A0A2T0WTK8</accession>
<organism evidence="2 3">
    <name type="scientific">Marinilabilia salmonicolor</name>
    <dbReference type="NCBI Taxonomy" id="989"/>
    <lineage>
        <taxon>Bacteria</taxon>
        <taxon>Pseudomonadati</taxon>
        <taxon>Bacteroidota</taxon>
        <taxon>Bacteroidia</taxon>
        <taxon>Marinilabiliales</taxon>
        <taxon>Marinilabiliaceae</taxon>
        <taxon>Marinilabilia</taxon>
    </lineage>
</organism>
<dbReference type="RefSeq" id="WP_106154758.1">
    <property type="nucleotide sequence ID" value="NZ_PVTS01000028.1"/>
</dbReference>
<name>A0A2T0WTK8_9BACT</name>
<keyword evidence="1" id="KW-1133">Transmembrane helix</keyword>
<dbReference type="AlphaFoldDB" id="A0A2T0WTK8"/>
<protein>
    <submittedName>
        <fullName evidence="2">Attachment p12 family protein</fullName>
    </submittedName>
</protein>
<proteinExistence type="predicted"/>
<comment type="caution">
    <text evidence="2">The sequence shown here is derived from an EMBL/GenBank/DDBJ whole genome shotgun (WGS) entry which is preliminary data.</text>
</comment>
<reference evidence="2 3" key="1">
    <citation type="submission" date="2018-07" db="EMBL/GenBank/DDBJ databases">
        <title>Freshwater and sediment microbial communities from various areas in North America, analyzing microbe dynamics in response to fracking.</title>
        <authorList>
            <person name="Lamendella R."/>
        </authorList>
    </citation>
    <scope>NUCLEOTIDE SEQUENCE [LARGE SCALE GENOMIC DNA]</scope>
    <source>
        <strain evidence="2 3">160A</strain>
    </source>
</reference>
<dbReference type="EMBL" id="QPIZ01000035">
    <property type="protein sequence ID" value="RCW28829.1"/>
    <property type="molecule type" value="Genomic_DNA"/>
</dbReference>
<dbReference type="Pfam" id="PF12669">
    <property type="entry name" value="FeoB_associated"/>
    <property type="match status" value="1"/>
</dbReference>
<gene>
    <name evidence="2" type="ORF">DFO77_13512</name>
</gene>
<sequence length="67" mass="7390">MIQEILTGIAVSGAFAYTIYSFWKAIFSDNGRACGGGCASCSAKDLLIKEMHTKGKKPEFKQFRPLR</sequence>
<dbReference type="OrthoDB" id="1121917at2"/>
<keyword evidence="1" id="KW-0472">Membrane</keyword>
<feature type="transmembrane region" description="Helical" evidence="1">
    <location>
        <begin position="6"/>
        <end position="23"/>
    </location>
</feature>
<evidence type="ECO:0000313" key="2">
    <source>
        <dbReference type="EMBL" id="RCW28829.1"/>
    </source>
</evidence>
<evidence type="ECO:0000256" key="1">
    <source>
        <dbReference type="SAM" id="Phobius"/>
    </source>
</evidence>
<keyword evidence="1" id="KW-0812">Transmembrane</keyword>
<evidence type="ECO:0000313" key="3">
    <source>
        <dbReference type="Proteomes" id="UP000252733"/>
    </source>
</evidence>
<keyword evidence="3" id="KW-1185">Reference proteome</keyword>